<proteinExistence type="predicted"/>
<accession>A0A212M1P7</accession>
<sequence length="28" mass="3179">MGDKGIDEEDFEPLLKEKVDDACRVVAR</sequence>
<name>A0A212M1P7_9FIRM</name>
<reference evidence="1" key="1">
    <citation type="submission" date="2016-08" db="EMBL/GenBank/DDBJ databases">
        <authorList>
            <person name="Seilhamer J.J."/>
        </authorList>
    </citation>
    <scope>NUCLEOTIDE SEQUENCE</scope>
    <source>
        <strain evidence="1">86</strain>
    </source>
</reference>
<evidence type="ECO:0000313" key="1">
    <source>
        <dbReference type="EMBL" id="SCM83686.1"/>
    </source>
</evidence>
<gene>
    <name evidence="1" type="ORF">KL86SPO_70544</name>
</gene>
<protein>
    <submittedName>
        <fullName evidence="1">Uncharacterized protein</fullName>
    </submittedName>
</protein>
<dbReference type="EMBL" id="FMJE01000007">
    <property type="protein sequence ID" value="SCM83686.1"/>
    <property type="molecule type" value="Genomic_DNA"/>
</dbReference>
<dbReference type="AlphaFoldDB" id="A0A212M1P7"/>
<organism evidence="1">
    <name type="scientific">uncultured Sporomusa sp</name>
    <dbReference type="NCBI Taxonomy" id="307249"/>
    <lineage>
        <taxon>Bacteria</taxon>
        <taxon>Bacillati</taxon>
        <taxon>Bacillota</taxon>
        <taxon>Negativicutes</taxon>
        <taxon>Selenomonadales</taxon>
        <taxon>Sporomusaceae</taxon>
        <taxon>Sporomusa</taxon>
        <taxon>environmental samples</taxon>
    </lineage>
</organism>